<protein>
    <submittedName>
        <fullName evidence="1">Uncharacterized protein</fullName>
    </submittedName>
</protein>
<evidence type="ECO:0000313" key="1">
    <source>
        <dbReference type="EMBL" id="EBR8572909.1"/>
    </source>
</evidence>
<dbReference type="AlphaFoldDB" id="A0A5U8K2J0"/>
<sequence length="59" mass="6107">MNMQSKEVNTDHSGQHETIVTVHASAVTNGSGGGAIMEGSYCVYHAIGFDFAGSGTCSR</sequence>
<dbReference type="EMBL" id="AAGTQF010000039">
    <property type="protein sequence ID" value="EBR8572909.1"/>
    <property type="molecule type" value="Genomic_DNA"/>
</dbReference>
<organism evidence="1">
    <name type="scientific">Salmonella enterica subsp. enterica serovar Java</name>
    <dbReference type="NCBI Taxonomy" id="224729"/>
    <lineage>
        <taxon>Bacteria</taxon>
        <taxon>Pseudomonadati</taxon>
        <taxon>Pseudomonadota</taxon>
        <taxon>Gammaproteobacteria</taxon>
        <taxon>Enterobacterales</taxon>
        <taxon>Enterobacteriaceae</taxon>
        <taxon>Salmonella</taxon>
    </lineage>
</organism>
<accession>A0A5U8K2J0</accession>
<name>A0A5U8K2J0_SALEB</name>
<gene>
    <name evidence="1" type="ORF">DOV67_15250</name>
</gene>
<comment type="caution">
    <text evidence="1">The sequence shown here is derived from an EMBL/GenBank/DDBJ whole genome shotgun (WGS) entry which is preliminary data.</text>
</comment>
<reference evidence="1" key="1">
    <citation type="submission" date="2018-06" db="EMBL/GenBank/DDBJ databases">
        <authorList>
            <person name="Ashton P.M."/>
            <person name="Dallman T."/>
            <person name="Nair S."/>
            <person name="De Pinna E."/>
            <person name="Peters T."/>
            <person name="Grant K."/>
        </authorList>
    </citation>
    <scope>NUCLEOTIDE SEQUENCE [LARGE SCALE GENOMIC DNA]</scope>
    <source>
        <strain evidence="1">498895</strain>
    </source>
</reference>
<proteinExistence type="predicted"/>
<dbReference type="Proteomes" id="UP000839708">
    <property type="component" value="Unassembled WGS sequence"/>
</dbReference>